<evidence type="ECO:0000313" key="2">
    <source>
        <dbReference type="Proteomes" id="UP001058744"/>
    </source>
</evidence>
<dbReference type="EMBL" id="CP101700">
    <property type="protein sequence ID" value="UUC20533.1"/>
    <property type="molecule type" value="Genomic_DNA"/>
</dbReference>
<protein>
    <submittedName>
        <fullName evidence="1">Uncharacterized protein</fullName>
    </submittedName>
</protein>
<name>A0AAJ5LMU8_9PSED</name>
<evidence type="ECO:0000313" key="1">
    <source>
        <dbReference type="EMBL" id="UUC20533.1"/>
    </source>
</evidence>
<dbReference type="RefSeq" id="WP_256381995.1">
    <property type="nucleotide sequence ID" value="NZ_CP101700.1"/>
</dbReference>
<reference evidence="1" key="1">
    <citation type="submission" date="2022-07" db="EMBL/GenBank/DDBJ databases">
        <title>Complete genome of MD9.</title>
        <authorList>
            <person name="Cao G."/>
        </authorList>
    </citation>
    <scope>NUCLEOTIDE SEQUENCE</scope>
    <source>
        <strain evidence="1">MD9</strain>
    </source>
</reference>
<dbReference type="Proteomes" id="UP001058744">
    <property type="component" value="Chromosome"/>
</dbReference>
<organism evidence="1 2">
    <name type="scientific">Pseudomonas asiatica</name>
    <dbReference type="NCBI Taxonomy" id="2219225"/>
    <lineage>
        <taxon>Bacteria</taxon>
        <taxon>Pseudomonadati</taxon>
        <taxon>Pseudomonadota</taxon>
        <taxon>Gammaproteobacteria</taxon>
        <taxon>Pseudomonadales</taxon>
        <taxon>Pseudomonadaceae</taxon>
        <taxon>Pseudomonas</taxon>
    </lineage>
</organism>
<dbReference type="AlphaFoldDB" id="A0AAJ5LMU8"/>
<gene>
    <name evidence="1" type="ORF">NOV18_08650</name>
</gene>
<sequence>MTLITSVTSETVDICAVYLVGGYCGHRDNGTRSYTPPLHIFRAGYKERFAKLCGAAEKFEPHALRALRRLVESEMRRAKWLRFDGKEYTFEIKTFDPPTIGFLMREVMAQVNPL</sequence>
<accession>A0AAJ5LMU8</accession>
<proteinExistence type="predicted"/>